<organism evidence="12 13">
    <name type="scientific">Suicoccus acidiformans</name>
    <dbReference type="NCBI Taxonomy" id="2036206"/>
    <lineage>
        <taxon>Bacteria</taxon>
        <taxon>Bacillati</taxon>
        <taxon>Bacillota</taxon>
        <taxon>Bacilli</taxon>
        <taxon>Lactobacillales</taxon>
        <taxon>Aerococcaceae</taxon>
        <taxon>Suicoccus</taxon>
    </lineage>
</organism>
<feature type="transmembrane region" description="Helical" evidence="9">
    <location>
        <begin position="144"/>
        <end position="161"/>
    </location>
</feature>
<dbReference type="SUPFAM" id="SSF90123">
    <property type="entry name" value="ABC transporter transmembrane region"/>
    <property type="match status" value="1"/>
</dbReference>
<dbReference type="GO" id="GO:0016887">
    <property type="term" value="F:ATP hydrolysis activity"/>
    <property type="evidence" value="ECO:0007669"/>
    <property type="project" value="InterPro"/>
</dbReference>
<keyword evidence="7 9" id="KW-1133">Transmembrane helix</keyword>
<evidence type="ECO:0000256" key="7">
    <source>
        <dbReference type="ARBA" id="ARBA00022989"/>
    </source>
</evidence>
<dbReference type="InterPro" id="IPR003593">
    <property type="entry name" value="AAA+_ATPase"/>
</dbReference>
<dbReference type="Gene3D" id="1.20.1560.10">
    <property type="entry name" value="ABC transporter type 1, transmembrane domain"/>
    <property type="match status" value="1"/>
</dbReference>
<dbReference type="KEGG" id="abae:CL176_07235"/>
<dbReference type="SUPFAM" id="SSF52540">
    <property type="entry name" value="P-loop containing nucleoside triphosphate hydrolases"/>
    <property type="match status" value="1"/>
</dbReference>
<dbReference type="EMBL" id="CP023434">
    <property type="protein sequence ID" value="AXY26739.1"/>
    <property type="molecule type" value="Genomic_DNA"/>
</dbReference>
<evidence type="ECO:0000256" key="1">
    <source>
        <dbReference type="ARBA" id="ARBA00004651"/>
    </source>
</evidence>
<dbReference type="PROSITE" id="PS00211">
    <property type="entry name" value="ABC_TRANSPORTER_1"/>
    <property type="match status" value="1"/>
</dbReference>
<dbReference type="InterPro" id="IPR036640">
    <property type="entry name" value="ABC1_TM_sf"/>
</dbReference>
<keyword evidence="13" id="KW-1185">Reference proteome</keyword>
<feature type="transmembrane region" description="Helical" evidence="9">
    <location>
        <begin position="256"/>
        <end position="276"/>
    </location>
</feature>
<dbReference type="PROSITE" id="PS50929">
    <property type="entry name" value="ABC_TM1F"/>
    <property type="match status" value="1"/>
</dbReference>
<evidence type="ECO:0000259" key="10">
    <source>
        <dbReference type="PROSITE" id="PS50893"/>
    </source>
</evidence>
<evidence type="ECO:0000259" key="11">
    <source>
        <dbReference type="PROSITE" id="PS50929"/>
    </source>
</evidence>
<dbReference type="Gene3D" id="3.40.50.300">
    <property type="entry name" value="P-loop containing nucleotide triphosphate hydrolases"/>
    <property type="match status" value="1"/>
</dbReference>
<evidence type="ECO:0000256" key="8">
    <source>
        <dbReference type="ARBA" id="ARBA00023136"/>
    </source>
</evidence>
<keyword evidence="2" id="KW-0813">Transport</keyword>
<dbReference type="InterPro" id="IPR003439">
    <property type="entry name" value="ABC_transporter-like_ATP-bd"/>
</dbReference>
<dbReference type="Proteomes" id="UP000263232">
    <property type="component" value="Chromosome"/>
</dbReference>
<evidence type="ECO:0000313" key="12">
    <source>
        <dbReference type="EMBL" id="AXY26739.1"/>
    </source>
</evidence>
<comment type="subcellular location">
    <subcellularLocation>
        <location evidence="1">Cell membrane</location>
        <topology evidence="1">Multi-pass membrane protein</topology>
    </subcellularLocation>
</comment>
<dbReference type="PROSITE" id="PS50893">
    <property type="entry name" value="ABC_TRANSPORTER_2"/>
    <property type="match status" value="1"/>
</dbReference>
<name>A0A347WNT2_9LACT</name>
<evidence type="ECO:0000256" key="9">
    <source>
        <dbReference type="SAM" id="Phobius"/>
    </source>
</evidence>
<reference evidence="12 13" key="1">
    <citation type="submission" date="2017-09" db="EMBL/GenBank/DDBJ databases">
        <title>Complete genome sequence of Oxytococcus suis strain ZY16052.</title>
        <authorList>
            <person name="Li F."/>
        </authorList>
    </citation>
    <scope>NUCLEOTIDE SEQUENCE [LARGE SCALE GENOMIC DNA]</scope>
    <source>
        <strain evidence="12 13">ZY16052</strain>
    </source>
</reference>
<dbReference type="GO" id="GO:0015421">
    <property type="term" value="F:ABC-type oligopeptide transporter activity"/>
    <property type="evidence" value="ECO:0007669"/>
    <property type="project" value="TreeGrafter"/>
</dbReference>
<dbReference type="CDD" id="cd18548">
    <property type="entry name" value="ABC_6TM_Tm287_like"/>
    <property type="match status" value="1"/>
</dbReference>
<dbReference type="PANTHER" id="PTHR43394:SF1">
    <property type="entry name" value="ATP-BINDING CASSETTE SUB-FAMILY B MEMBER 10, MITOCHONDRIAL"/>
    <property type="match status" value="1"/>
</dbReference>
<dbReference type="GO" id="GO:0005886">
    <property type="term" value="C:plasma membrane"/>
    <property type="evidence" value="ECO:0007669"/>
    <property type="project" value="UniProtKB-SubCell"/>
</dbReference>
<proteinExistence type="predicted"/>
<dbReference type="InterPro" id="IPR017871">
    <property type="entry name" value="ABC_transporter-like_CS"/>
</dbReference>
<evidence type="ECO:0000256" key="6">
    <source>
        <dbReference type="ARBA" id="ARBA00022840"/>
    </source>
</evidence>
<dbReference type="InterPro" id="IPR039421">
    <property type="entry name" value="Type_1_exporter"/>
</dbReference>
<gene>
    <name evidence="12" type="ORF">CL176_07235</name>
</gene>
<keyword evidence="4 9" id="KW-0812">Transmembrane</keyword>
<protein>
    <submittedName>
        <fullName evidence="12">ABC transporter ATP-binding protein</fullName>
    </submittedName>
</protein>
<dbReference type="InterPro" id="IPR011527">
    <property type="entry name" value="ABC1_TM_dom"/>
</dbReference>
<evidence type="ECO:0000256" key="5">
    <source>
        <dbReference type="ARBA" id="ARBA00022741"/>
    </source>
</evidence>
<accession>A0A347WNT2</accession>
<dbReference type="Pfam" id="PF00005">
    <property type="entry name" value="ABC_tran"/>
    <property type="match status" value="1"/>
</dbReference>
<dbReference type="PANTHER" id="PTHR43394">
    <property type="entry name" value="ATP-DEPENDENT PERMEASE MDL1, MITOCHONDRIAL"/>
    <property type="match status" value="1"/>
</dbReference>
<sequence length="560" mass="62716">MVLIVVLFTLFNSIGELLLPTLMSQIVDVGVQAGDITYIIEMGIWMLLVALVTVIFRASASYFSSKAAMAFSRDLRLDMFKKVNQLTFDETEHFGISSLITRTTNDVGQIEQFVLMALRPLLRAPLMFVGGLAMAIMTYARLSIMILLILPLLVMILVYVLKQVIPSFPKLQAALDRINLLLRQRLTGLKVVRAFARDDLEEAVFQEANEDYYRLGLWINQSLATVGPLMSLLLNWGIVAVVYFGARSISRGSMEIGALMAYIQYVTQTLTGLVTMTRMTTLIPRTTASIERVEAVMAYPSRQTGGQTRLNQPIEEIVARNLTFAYPNAERPVIQDLSFAVSQGEILGIIGGTGSGKSTLVKLLMQFYEPTSGQLLINGIPIEEIQTEDLREEMSYVPQQNFFFTDSLRENFYYSQEDASDERMIHSLETAQARPFLPDEAPLDTHLNRGGRNFSGGQRQRLAIARALTRDASVYIFDDSFSALDYRTDYELRQALKEHLSDKMTIIIAQRVATIRHADQILVLQEGVGVGLGNHETLMRESDVYRDIAISQGEEANVDG</sequence>
<dbReference type="Pfam" id="PF00664">
    <property type="entry name" value="ABC_membrane"/>
    <property type="match status" value="1"/>
</dbReference>
<dbReference type="SMART" id="SM00382">
    <property type="entry name" value="AAA"/>
    <property type="match status" value="1"/>
</dbReference>
<feature type="transmembrane region" description="Helical" evidence="9">
    <location>
        <begin position="39"/>
        <end position="63"/>
    </location>
</feature>
<feature type="domain" description="ABC transmembrane type-1" evidence="11">
    <location>
        <begin position="3"/>
        <end position="285"/>
    </location>
</feature>
<feature type="transmembrane region" description="Helical" evidence="9">
    <location>
        <begin position="223"/>
        <end position="244"/>
    </location>
</feature>
<dbReference type="InterPro" id="IPR027417">
    <property type="entry name" value="P-loop_NTPase"/>
</dbReference>
<dbReference type="GO" id="GO:0005524">
    <property type="term" value="F:ATP binding"/>
    <property type="evidence" value="ECO:0007669"/>
    <property type="project" value="UniProtKB-KW"/>
</dbReference>
<dbReference type="FunFam" id="3.40.50.300:FF:000854">
    <property type="entry name" value="Multidrug ABC transporter ATP-binding protein"/>
    <property type="match status" value="1"/>
</dbReference>
<keyword evidence="6 12" id="KW-0067">ATP-binding</keyword>
<dbReference type="AlphaFoldDB" id="A0A347WNT2"/>
<evidence type="ECO:0000256" key="2">
    <source>
        <dbReference type="ARBA" id="ARBA00022448"/>
    </source>
</evidence>
<keyword evidence="3" id="KW-1003">Cell membrane</keyword>
<evidence type="ECO:0000256" key="3">
    <source>
        <dbReference type="ARBA" id="ARBA00022475"/>
    </source>
</evidence>
<dbReference type="CDD" id="cd03228">
    <property type="entry name" value="ABCC_MRP_Like"/>
    <property type="match status" value="1"/>
</dbReference>
<keyword evidence="8 9" id="KW-0472">Membrane</keyword>
<feature type="domain" description="ABC transporter" evidence="10">
    <location>
        <begin position="317"/>
        <end position="551"/>
    </location>
</feature>
<evidence type="ECO:0000256" key="4">
    <source>
        <dbReference type="ARBA" id="ARBA00022692"/>
    </source>
</evidence>
<evidence type="ECO:0000313" key="13">
    <source>
        <dbReference type="Proteomes" id="UP000263232"/>
    </source>
</evidence>
<dbReference type="OrthoDB" id="9770415at2"/>
<keyword evidence="5" id="KW-0547">Nucleotide-binding</keyword>